<sequence length="141" mass="15954">MPDWDCWPSGLRLGLVVFGLGASGWGRGLGRRPMSNDCLRCGLCCFSTLDTYVRVTGEDWARLGDEAERWARFVGNRAYLRMKDGHCAALELRRGVDGAPVYFCTIYERRPRICRELERGSPVCEAERERKEPQRLPAAVG</sequence>
<dbReference type="EMBL" id="MLJW01000692">
    <property type="protein sequence ID" value="OIQ83555.1"/>
    <property type="molecule type" value="Genomic_DNA"/>
</dbReference>
<gene>
    <name evidence="2" type="ORF">GALL_346310</name>
</gene>
<keyword evidence="1" id="KW-1133">Transmembrane helix</keyword>
<dbReference type="InterPro" id="IPR005358">
    <property type="entry name" value="Puta_zinc/iron-chelating_dom"/>
</dbReference>
<proteinExistence type="predicted"/>
<name>A0A1J5R1E8_9ZZZZ</name>
<evidence type="ECO:0000313" key="2">
    <source>
        <dbReference type="EMBL" id="OIQ83555.1"/>
    </source>
</evidence>
<protein>
    <submittedName>
        <fullName evidence="2">Flagellin N-methylase</fullName>
    </submittedName>
</protein>
<keyword evidence="2" id="KW-0966">Cell projection</keyword>
<accession>A0A1J5R1E8</accession>
<dbReference type="AlphaFoldDB" id="A0A1J5R1E8"/>
<organism evidence="2">
    <name type="scientific">mine drainage metagenome</name>
    <dbReference type="NCBI Taxonomy" id="410659"/>
    <lineage>
        <taxon>unclassified sequences</taxon>
        <taxon>metagenomes</taxon>
        <taxon>ecological metagenomes</taxon>
    </lineage>
</organism>
<dbReference type="GO" id="GO:0008168">
    <property type="term" value="F:methyltransferase activity"/>
    <property type="evidence" value="ECO:0007669"/>
    <property type="project" value="UniProtKB-KW"/>
</dbReference>
<comment type="caution">
    <text evidence="2">The sequence shown here is derived from an EMBL/GenBank/DDBJ whole genome shotgun (WGS) entry which is preliminary data.</text>
</comment>
<keyword evidence="1" id="KW-0812">Transmembrane</keyword>
<evidence type="ECO:0000256" key="1">
    <source>
        <dbReference type="SAM" id="Phobius"/>
    </source>
</evidence>
<keyword evidence="2" id="KW-0489">Methyltransferase</keyword>
<keyword evidence="2" id="KW-0969">Cilium</keyword>
<keyword evidence="1" id="KW-0472">Membrane</keyword>
<reference evidence="2" key="1">
    <citation type="submission" date="2016-10" db="EMBL/GenBank/DDBJ databases">
        <title>Sequence of Gallionella enrichment culture.</title>
        <authorList>
            <person name="Poehlein A."/>
            <person name="Muehling M."/>
            <person name="Daniel R."/>
        </authorList>
    </citation>
    <scope>NUCLEOTIDE SEQUENCE</scope>
</reference>
<feature type="transmembrane region" description="Helical" evidence="1">
    <location>
        <begin position="12"/>
        <end position="30"/>
    </location>
</feature>
<keyword evidence="2" id="KW-0808">Transferase</keyword>
<keyword evidence="2" id="KW-0282">Flagellum</keyword>
<dbReference type="GO" id="GO:0032259">
    <property type="term" value="P:methylation"/>
    <property type="evidence" value="ECO:0007669"/>
    <property type="project" value="UniProtKB-KW"/>
</dbReference>
<dbReference type="Pfam" id="PF03692">
    <property type="entry name" value="CxxCxxCC"/>
    <property type="match status" value="1"/>
</dbReference>